<dbReference type="Proteomes" id="UP001054945">
    <property type="component" value="Unassembled WGS sequence"/>
</dbReference>
<proteinExistence type="predicted"/>
<dbReference type="EMBL" id="BPLR01004298">
    <property type="protein sequence ID" value="GIX93801.1"/>
    <property type="molecule type" value="Genomic_DNA"/>
</dbReference>
<keyword evidence="2" id="KW-1185">Reference proteome</keyword>
<comment type="caution">
    <text evidence="1">The sequence shown here is derived from an EMBL/GenBank/DDBJ whole genome shotgun (WGS) entry which is preliminary data.</text>
</comment>
<evidence type="ECO:0000313" key="1">
    <source>
        <dbReference type="EMBL" id="GIX93801.1"/>
    </source>
</evidence>
<reference evidence="1 2" key="1">
    <citation type="submission" date="2021-06" db="EMBL/GenBank/DDBJ databases">
        <title>Caerostris extrusa draft genome.</title>
        <authorList>
            <person name="Kono N."/>
            <person name="Arakawa K."/>
        </authorList>
    </citation>
    <scope>NUCLEOTIDE SEQUENCE [LARGE SCALE GENOMIC DNA]</scope>
</reference>
<protein>
    <submittedName>
        <fullName evidence="1">Uncharacterized protein</fullName>
    </submittedName>
</protein>
<name>A0AAV4PCB6_CAEEX</name>
<sequence>MTMPRLHPGSTEGLMDIVSVTEGVRFDARRKFSCLCKTRETSVMVFRGSKIFSQNLAQHLTKRLRTGSGWDHVRIVCRILNFRLSEGKKKEEWF</sequence>
<evidence type="ECO:0000313" key="2">
    <source>
        <dbReference type="Proteomes" id="UP001054945"/>
    </source>
</evidence>
<accession>A0AAV4PCB6</accession>
<organism evidence="1 2">
    <name type="scientific">Caerostris extrusa</name>
    <name type="common">Bark spider</name>
    <name type="synonym">Caerostris bankana</name>
    <dbReference type="NCBI Taxonomy" id="172846"/>
    <lineage>
        <taxon>Eukaryota</taxon>
        <taxon>Metazoa</taxon>
        <taxon>Ecdysozoa</taxon>
        <taxon>Arthropoda</taxon>
        <taxon>Chelicerata</taxon>
        <taxon>Arachnida</taxon>
        <taxon>Araneae</taxon>
        <taxon>Araneomorphae</taxon>
        <taxon>Entelegynae</taxon>
        <taxon>Araneoidea</taxon>
        <taxon>Araneidae</taxon>
        <taxon>Caerostris</taxon>
    </lineage>
</organism>
<gene>
    <name evidence="1" type="ORF">CEXT_59031</name>
</gene>
<dbReference type="AlphaFoldDB" id="A0AAV4PCB6"/>